<dbReference type="Proteomes" id="UP000204225">
    <property type="component" value="Segment"/>
</dbReference>
<proteinExistence type="predicted"/>
<sequence length="106" mass="11943">MVRTLKRIPRKNRRPKATKTKRPKAGGTKRRLRGGGVNDFLERDITGADVKDGLKSMRDFFTTEPKKPTVLEKVTQPVVAVKRLVAPGAATGGSRRRRIRNKTKKH</sequence>
<protein>
    <submittedName>
        <fullName evidence="1">Uncharacterized protein</fullName>
    </submittedName>
</protein>
<organism evidence="1 2">
    <name type="scientific">Phaeocystis globosa virus PgV-16T</name>
    <dbReference type="NCBI Taxonomy" id="3071227"/>
    <lineage>
        <taxon>Viruses</taxon>
        <taxon>Varidnaviria</taxon>
        <taxon>Bamfordvirae</taxon>
        <taxon>Nucleocytoviricota</taxon>
        <taxon>Megaviricetes</taxon>
        <taxon>Imitervirales</taxon>
        <taxon>Mesomimiviridae</taxon>
        <taxon>Tethysvirus</taxon>
        <taxon>Tethysvirus hollandense</taxon>
    </lineage>
</organism>
<reference evidence="1 2" key="1">
    <citation type="journal article" date="2013" name="Proc. Natl. Acad. Sci. U.S.A.">
        <title>Genome of Phaeocystis globosa virus PgV-16T highlights the common ancestry of the largest known DNA viruses infecting eukaryotes.</title>
        <authorList>
            <person name="Santini S."/>
            <person name="Jeudy S."/>
            <person name="Bartoli J."/>
            <person name="Poirot O."/>
            <person name="Lescot M."/>
            <person name="Abergel C."/>
            <person name="Barbe V."/>
            <person name="Wommack K.E."/>
            <person name="Noordeloos A.A."/>
            <person name="Brussaard C.P."/>
            <person name="Claverie J.M."/>
        </authorList>
    </citation>
    <scope>NUCLEOTIDE SEQUENCE [LARGE SCALE GENOMIC DNA]</scope>
    <source>
        <strain evidence="1 2">16T</strain>
    </source>
</reference>
<accession>A0AC59EXC0</accession>
<dbReference type="EMBL" id="KC662249">
    <property type="protein sequence ID" value="AGM15583.1"/>
    <property type="molecule type" value="Genomic_DNA"/>
</dbReference>
<keyword evidence="2" id="KW-1185">Reference proteome</keyword>
<name>A0AC59EXC0_9VIRU</name>
<gene>
    <name evidence="1" type="ORF">PGCG_00272</name>
</gene>
<evidence type="ECO:0000313" key="2">
    <source>
        <dbReference type="Proteomes" id="UP000204225"/>
    </source>
</evidence>
<evidence type="ECO:0000313" key="1">
    <source>
        <dbReference type="EMBL" id="AGM15583.1"/>
    </source>
</evidence>